<organism evidence="1">
    <name type="scientific">uncultured Caudovirales phage</name>
    <dbReference type="NCBI Taxonomy" id="2100421"/>
    <lineage>
        <taxon>Viruses</taxon>
        <taxon>Duplodnaviria</taxon>
        <taxon>Heunggongvirae</taxon>
        <taxon>Uroviricota</taxon>
        <taxon>Caudoviricetes</taxon>
        <taxon>Peduoviridae</taxon>
        <taxon>Maltschvirus</taxon>
        <taxon>Maltschvirus maltsch</taxon>
    </lineage>
</organism>
<reference evidence="1" key="1">
    <citation type="submission" date="2020-05" db="EMBL/GenBank/DDBJ databases">
        <authorList>
            <person name="Chiriac C."/>
            <person name="Salcher M."/>
            <person name="Ghai R."/>
            <person name="Kavagutti S V."/>
        </authorList>
    </citation>
    <scope>NUCLEOTIDE SEQUENCE</scope>
</reference>
<proteinExistence type="predicted"/>
<sequence>MTETPLDELAGWIAVFKEGQAKKADAEVVIATAREKIEAALGDSETGTIHGQPVVRWTWVTTNRFDQKLAKSVLAPDVLAQCMTESKSRRFTLVDGA</sequence>
<protein>
    <submittedName>
        <fullName evidence="1">Uncharacterized protein</fullName>
    </submittedName>
</protein>
<gene>
    <name evidence="1" type="ORF">UFOVP199_5</name>
</gene>
<dbReference type="EMBL" id="LR798244">
    <property type="protein sequence ID" value="CAB5216899.1"/>
    <property type="molecule type" value="Genomic_DNA"/>
</dbReference>
<name>A0A6J7WL03_9CAUD</name>
<evidence type="ECO:0000313" key="1">
    <source>
        <dbReference type="EMBL" id="CAB5216899.1"/>
    </source>
</evidence>
<accession>A0A6J7WL03</accession>